<dbReference type="GO" id="GO:0005886">
    <property type="term" value="C:plasma membrane"/>
    <property type="evidence" value="ECO:0007669"/>
    <property type="project" value="UniProtKB-SubCell"/>
</dbReference>
<evidence type="ECO:0000313" key="11">
    <source>
        <dbReference type="EMBL" id="RLU26117.1"/>
    </source>
</evidence>
<dbReference type="PANTHER" id="PTHR21137:SF35">
    <property type="entry name" value="ODORANT RECEPTOR 19A-RELATED"/>
    <property type="match status" value="1"/>
</dbReference>
<dbReference type="PANTHER" id="PTHR21137">
    <property type="entry name" value="ODORANT RECEPTOR"/>
    <property type="match status" value="1"/>
</dbReference>
<keyword evidence="5 10" id="KW-0552">Olfaction</keyword>
<dbReference type="AlphaFoldDB" id="A0A3L8E0D7"/>
<dbReference type="OrthoDB" id="7696577at2759"/>
<dbReference type="GO" id="GO:0007165">
    <property type="term" value="P:signal transduction"/>
    <property type="evidence" value="ECO:0007669"/>
    <property type="project" value="UniProtKB-KW"/>
</dbReference>
<organism evidence="11">
    <name type="scientific">Ooceraea biroi</name>
    <name type="common">Clonal raider ant</name>
    <name type="synonym">Cerapachys biroi</name>
    <dbReference type="NCBI Taxonomy" id="2015173"/>
    <lineage>
        <taxon>Eukaryota</taxon>
        <taxon>Metazoa</taxon>
        <taxon>Ecdysozoa</taxon>
        <taxon>Arthropoda</taxon>
        <taxon>Hexapoda</taxon>
        <taxon>Insecta</taxon>
        <taxon>Pterygota</taxon>
        <taxon>Neoptera</taxon>
        <taxon>Endopterygota</taxon>
        <taxon>Hymenoptera</taxon>
        <taxon>Apocrita</taxon>
        <taxon>Aculeata</taxon>
        <taxon>Formicoidea</taxon>
        <taxon>Formicidae</taxon>
        <taxon>Dorylinae</taxon>
        <taxon>Ooceraea</taxon>
    </lineage>
</organism>
<feature type="transmembrane region" description="Helical" evidence="10">
    <location>
        <begin position="64"/>
        <end position="83"/>
    </location>
</feature>
<keyword evidence="6 10" id="KW-1133">Transmembrane helix</keyword>
<keyword evidence="7 10" id="KW-0472">Membrane</keyword>
<feature type="transmembrane region" description="Helical" evidence="10">
    <location>
        <begin position="175"/>
        <end position="204"/>
    </location>
</feature>
<keyword evidence="4 10" id="KW-0812">Transmembrane</keyword>
<evidence type="ECO:0000256" key="8">
    <source>
        <dbReference type="ARBA" id="ARBA00023170"/>
    </source>
</evidence>
<protein>
    <recommendedName>
        <fullName evidence="10">Odorant receptor</fullName>
    </recommendedName>
</protein>
<evidence type="ECO:0000256" key="10">
    <source>
        <dbReference type="RuleBase" id="RU351113"/>
    </source>
</evidence>
<feature type="transmembrane region" description="Helical" evidence="10">
    <location>
        <begin position="297"/>
        <end position="315"/>
    </location>
</feature>
<evidence type="ECO:0000256" key="6">
    <source>
        <dbReference type="ARBA" id="ARBA00022989"/>
    </source>
</evidence>
<accession>A0A3L8E0D7</accession>
<keyword evidence="9 10" id="KW-0807">Transducer</keyword>
<feature type="transmembrane region" description="Helical" evidence="10">
    <location>
        <begin position="120"/>
        <end position="142"/>
    </location>
</feature>
<evidence type="ECO:0000256" key="5">
    <source>
        <dbReference type="ARBA" id="ARBA00022725"/>
    </source>
</evidence>
<evidence type="ECO:0000256" key="7">
    <source>
        <dbReference type="ARBA" id="ARBA00023136"/>
    </source>
</evidence>
<dbReference type="Proteomes" id="UP000279307">
    <property type="component" value="Chromosome 2"/>
</dbReference>
<keyword evidence="3 10" id="KW-0716">Sensory transduction</keyword>
<keyword evidence="8 10" id="KW-0675">Receptor</keyword>
<gene>
    <name evidence="11" type="ORF">DMN91_002283</name>
</gene>
<evidence type="ECO:0000256" key="1">
    <source>
        <dbReference type="ARBA" id="ARBA00004651"/>
    </source>
</evidence>
<feature type="transmembrane region" description="Helical" evidence="10">
    <location>
        <begin position="264"/>
        <end position="285"/>
    </location>
</feature>
<evidence type="ECO:0000256" key="4">
    <source>
        <dbReference type="ARBA" id="ARBA00022692"/>
    </source>
</evidence>
<comment type="subcellular location">
    <subcellularLocation>
        <location evidence="1 10">Cell membrane</location>
        <topology evidence="1 10">Multi-pass membrane protein</topology>
    </subcellularLocation>
</comment>
<proteinExistence type="inferred from homology"/>
<dbReference type="GO" id="GO:0005549">
    <property type="term" value="F:odorant binding"/>
    <property type="evidence" value="ECO:0007669"/>
    <property type="project" value="InterPro"/>
</dbReference>
<evidence type="ECO:0000256" key="2">
    <source>
        <dbReference type="ARBA" id="ARBA00022475"/>
    </source>
</evidence>
<comment type="similarity">
    <text evidence="10">Belongs to the insect chemoreceptor superfamily. Heteromeric odorant receptor channel (TC 1.A.69) family.</text>
</comment>
<dbReference type="EMBL" id="QOIP01000002">
    <property type="protein sequence ID" value="RLU26117.1"/>
    <property type="molecule type" value="Genomic_DNA"/>
</dbReference>
<feature type="transmembrane region" description="Helical" evidence="10">
    <location>
        <begin position="364"/>
        <end position="391"/>
    </location>
</feature>
<dbReference type="Pfam" id="PF02949">
    <property type="entry name" value="7tm_6"/>
    <property type="match status" value="1"/>
</dbReference>
<reference evidence="11" key="1">
    <citation type="journal article" date="2018" name="Genome Res.">
        <title>The genomic architecture and molecular evolution of ant odorant receptors.</title>
        <authorList>
            <person name="McKenzie S.K."/>
            <person name="Kronauer D.J.C."/>
        </authorList>
    </citation>
    <scope>NUCLEOTIDE SEQUENCE [LARGE SCALE GENOMIC DNA]</scope>
    <source>
        <strain evidence="11">Clonal line C1</strain>
    </source>
</reference>
<dbReference type="InterPro" id="IPR004117">
    <property type="entry name" value="7tm6_olfct_rcpt"/>
</dbReference>
<comment type="caution">
    <text evidence="11">The sequence shown here is derived from an EMBL/GenBank/DDBJ whole genome shotgun (WGS) entry which is preliminary data.</text>
</comment>
<name>A0A3L8E0D7_OOCBI</name>
<evidence type="ECO:0000256" key="9">
    <source>
        <dbReference type="ARBA" id="ARBA00023224"/>
    </source>
</evidence>
<feature type="transmembrane region" description="Helical" evidence="10">
    <location>
        <begin position="31"/>
        <end position="52"/>
    </location>
</feature>
<reference evidence="11" key="2">
    <citation type="submission" date="2018-07" db="EMBL/GenBank/DDBJ databases">
        <authorList>
            <person name="Mckenzie S.K."/>
            <person name="Kronauer D.J.C."/>
        </authorList>
    </citation>
    <scope>NUCLEOTIDE SEQUENCE</scope>
    <source>
        <strain evidence="11">Clonal line C1</strain>
    </source>
</reference>
<keyword evidence="2" id="KW-1003">Cell membrane</keyword>
<sequence>MICIVEHFRIQRSLLFAIGVWPYNQSKYVRFQYSLFLVVTNSFIIFQLTPFITSVCTVNLIIKLLSTIVFSLVCVIHQISFWINTDVVKSFVERLQHACNDLKDENEIAIIKKYANNAEYITILVTLIAVCCVFIVTLMPIYPRILSTFLLVNISRPLYNMQFVTEYFIDKEKNFYLILLHTYAFFYIAIITLVGGGMMVYAYLKHVCGLFSIASYRIEQSMILNIYENTDLRNKMIEKKIRLAVDVHRTAIELSDLFTSSFNGTYFCLMVVAVLCLCFNLYEVLETALLRDKVEEFLLHLIFASAVLLYSFLANTSGEEIIEHYNNMFSTAYNVQWYMAPIRVQKLILFLLQRSCKMYGLKTGGLFIASLEGFASLCTASVSYFTVIYSVQK</sequence>
<evidence type="ECO:0000256" key="3">
    <source>
        <dbReference type="ARBA" id="ARBA00022606"/>
    </source>
</evidence>
<dbReference type="GO" id="GO:0004984">
    <property type="term" value="F:olfactory receptor activity"/>
    <property type="evidence" value="ECO:0007669"/>
    <property type="project" value="InterPro"/>
</dbReference>